<dbReference type="AlphaFoldDB" id="A0A7V8VBW4"/>
<gene>
    <name evidence="1" type="ORF">H0921_03280</name>
</gene>
<dbReference type="Proteomes" id="UP000542342">
    <property type="component" value="Unassembled WGS sequence"/>
</dbReference>
<evidence type="ECO:0000313" key="2">
    <source>
        <dbReference type="Proteomes" id="UP000542342"/>
    </source>
</evidence>
<dbReference type="InterPro" id="IPR029058">
    <property type="entry name" value="AB_hydrolase_fold"/>
</dbReference>
<reference evidence="1 2" key="1">
    <citation type="submission" date="2020-07" db="EMBL/GenBank/DDBJ databases">
        <title>Thermogemmata thermophila gen. nov., sp. nov., a novel moderate thermophilic planctomycete from a Kamchatka hot spring.</title>
        <authorList>
            <person name="Elcheninov A.G."/>
            <person name="Podosokorskaya O.A."/>
            <person name="Kovaleva O.L."/>
            <person name="Novikov A."/>
            <person name="Bonch-Osmolovskaya E.A."/>
            <person name="Toshchakov S.V."/>
            <person name="Kublanov I.V."/>
        </authorList>
    </citation>
    <scope>NUCLEOTIDE SEQUENCE [LARGE SCALE GENOMIC DNA]</scope>
    <source>
        <strain evidence="1 2">2918</strain>
    </source>
</reference>
<dbReference type="RefSeq" id="WP_194536565.1">
    <property type="nucleotide sequence ID" value="NZ_JACEFB010000001.1"/>
</dbReference>
<dbReference type="SUPFAM" id="SSF53474">
    <property type="entry name" value="alpha/beta-Hydrolases"/>
    <property type="match status" value="1"/>
</dbReference>
<organism evidence="1 2">
    <name type="scientific">Thermogemmata fonticola</name>
    <dbReference type="NCBI Taxonomy" id="2755323"/>
    <lineage>
        <taxon>Bacteria</taxon>
        <taxon>Pseudomonadati</taxon>
        <taxon>Planctomycetota</taxon>
        <taxon>Planctomycetia</taxon>
        <taxon>Gemmatales</taxon>
        <taxon>Gemmataceae</taxon>
        <taxon>Thermogemmata</taxon>
    </lineage>
</organism>
<comment type="caution">
    <text evidence="1">The sequence shown here is derived from an EMBL/GenBank/DDBJ whole genome shotgun (WGS) entry which is preliminary data.</text>
</comment>
<accession>A0A7V8VBW4</accession>
<name>A0A7V8VBW4_9BACT</name>
<dbReference type="EMBL" id="JACEFB010000001">
    <property type="protein sequence ID" value="MBA2225180.1"/>
    <property type="molecule type" value="Genomic_DNA"/>
</dbReference>
<keyword evidence="2" id="KW-1185">Reference proteome</keyword>
<protein>
    <recommendedName>
        <fullName evidence="3">Esterase</fullName>
    </recommendedName>
</protein>
<proteinExistence type="predicted"/>
<evidence type="ECO:0000313" key="1">
    <source>
        <dbReference type="EMBL" id="MBA2225180.1"/>
    </source>
</evidence>
<dbReference type="Pfam" id="PF00756">
    <property type="entry name" value="Esterase"/>
    <property type="match status" value="1"/>
</dbReference>
<dbReference type="Gene3D" id="3.40.50.1820">
    <property type="entry name" value="alpha/beta hydrolase"/>
    <property type="match status" value="1"/>
</dbReference>
<dbReference type="InterPro" id="IPR000801">
    <property type="entry name" value="Esterase-like"/>
</dbReference>
<evidence type="ECO:0008006" key="3">
    <source>
        <dbReference type="Google" id="ProtNLM"/>
    </source>
</evidence>
<sequence length="236" mass="26579">MQWHEVVIGGKPALCAEPSFFSASPAILFLHDARATPPDAISGWTEMLARRRWRCLAPASGCSWWLQHPIPLFDPTISPEEHLLNTVLPWMQERWQVTPQRLAVVGFGMGGQGAIRLALRHPAVFPVAASIDGAMDLQDAWGWGTPLDDIYPSREAARRDSALMHLKSTAWPEFLFLACSPDSYWHRGNDRLQEKLLAHGVPHQALLDQQRSPESFLPDLFAFLDRAFAQLSRRLI</sequence>